<feature type="binding site" evidence="3">
    <location>
        <position position="252"/>
    </location>
    <ligand>
        <name>Zn(2+)</name>
        <dbReference type="ChEBI" id="CHEBI:29105"/>
    </ligand>
</feature>
<keyword evidence="3" id="KW-0479">Metal-binding</keyword>
<dbReference type="PROSITE" id="PS50305">
    <property type="entry name" value="SIRTUIN"/>
    <property type="match status" value="1"/>
</dbReference>
<protein>
    <submittedName>
        <fullName evidence="6">Silent information regulator protein sir2</fullName>
    </submittedName>
</protein>
<evidence type="ECO:0000259" key="5">
    <source>
        <dbReference type="PROSITE" id="PS50305"/>
    </source>
</evidence>
<evidence type="ECO:0000256" key="4">
    <source>
        <dbReference type="SAM" id="MobiDB-lite"/>
    </source>
</evidence>
<dbReference type="EMBL" id="CCKQ01004309">
    <property type="protein sequence ID" value="CDW75458.1"/>
    <property type="molecule type" value="Genomic_DNA"/>
</dbReference>
<feature type="binding site" evidence="3">
    <location>
        <position position="275"/>
    </location>
    <ligand>
        <name>Zn(2+)</name>
        <dbReference type="ChEBI" id="CHEBI:29105"/>
    </ligand>
</feature>
<gene>
    <name evidence="6" type="primary">Contig9611.g10276</name>
    <name evidence="6" type="ORF">STYLEM_4448</name>
</gene>
<dbReference type="InterPro" id="IPR029035">
    <property type="entry name" value="DHS-like_NAD/FAD-binding_dom"/>
</dbReference>
<feature type="compositionally biased region" description="Polar residues" evidence="4">
    <location>
        <begin position="424"/>
        <end position="437"/>
    </location>
</feature>
<organism evidence="6 7">
    <name type="scientific">Stylonychia lemnae</name>
    <name type="common">Ciliate</name>
    <dbReference type="NCBI Taxonomy" id="5949"/>
    <lineage>
        <taxon>Eukaryota</taxon>
        <taxon>Sar</taxon>
        <taxon>Alveolata</taxon>
        <taxon>Ciliophora</taxon>
        <taxon>Intramacronucleata</taxon>
        <taxon>Spirotrichea</taxon>
        <taxon>Stichotrichia</taxon>
        <taxon>Sporadotrichida</taxon>
        <taxon>Oxytrichidae</taxon>
        <taxon>Stylonychinae</taxon>
        <taxon>Stylonychia</taxon>
    </lineage>
</organism>
<dbReference type="Gene3D" id="3.30.1600.10">
    <property type="entry name" value="SIR2/SIRT2 'Small Domain"/>
    <property type="match status" value="1"/>
</dbReference>
<feature type="region of interest" description="Disordered" evidence="4">
    <location>
        <begin position="1"/>
        <end position="29"/>
    </location>
</feature>
<name>A0A078A1W3_STYLE</name>
<evidence type="ECO:0000256" key="2">
    <source>
        <dbReference type="ARBA" id="ARBA00023027"/>
    </source>
</evidence>
<evidence type="ECO:0000256" key="1">
    <source>
        <dbReference type="ARBA" id="ARBA00022679"/>
    </source>
</evidence>
<evidence type="ECO:0000256" key="3">
    <source>
        <dbReference type="PROSITE-ProRule" id="PRU00236"/>
    </source>
</evidence>
<dbReference type="OrthoDB" id="424302at2759"/>
<dbReference type="InterPro" id="IPR026591">
    <property type="entry name" value="Sirtuin_cat_small_dom_sf"/>
</dbReference>
<proteinExistence type="predicted"/>
<feature type="active site" description="Proton acceptor" evidence="3">
    <location>
        <position position="237"/>
    </location>
</feature>
<keyword evidence="2" id="KW-0520">NAD</keyword>
<reference evidence="6 7" key="1">
    <citation type="submission" date="2014-06" db="EMBL/GenBank/DDBJ databases">
        <authorList>
            <person name="Swart Estienne"/>
        </authorList>
    </citation>
    <scope>NUCLEOTIDE SEQUENCE [LARGE SCALE GENOMIC DNA]</scope>
    <source>
        <strain evidence="6 7">130c</strain>
    </source>
</reference>
<evidence type="ECO:0000313" key="6">
    <source>
        <dbReference type="EMBL" id="CDW75458.1"/>
    </source>
</evidence>
<dbReference type="GO" id="GO:0017136">
    <property type="term" value="F:histone deacetylase activity, NAD-dependent"/>
    <property type="evidence" value="ECO:0007669"/>
    <property type="project" value="TreeGrafter"/>
</dbReference>
<dbReference type="Proteomes" id="UP000039865">
    <property type="component" value="Unassembled WGS sequence"/>
</dbReference>
<sequence length="460" mass="52817">MERTHQESKEEELIETNSSTTAATSTENNYDKDEYYKSKGLSAYDDLEKKFQEFQNAFRRMNEAFGQKLLEQFGIANPDIKYTHEPQVITAKDAAKHMIGKKNILILTGAGLSAASGIPTFRGDNGFWTRTYGDETDPQVILTQRFFTQNPELNWQWHYDFIELEDRCKPNKGHHAILKFQEYCHLQNDIESFLVTQNIDNYHPQLIQQSKILMKNQEEKKQGESNYAFTPFVYEIHGNVKYMHCFNDEEDCGQQFYKAPTLDQVKDKTNHVPKCSSCGKNMKPHCMFFDESYSETYYRSESVHKFMEEKMDCLIVVGTALATGLAKRIVNKALGKIECPVIEINLETSIDRGYNLQILEKSEIALDQLFNEYYRLRSPKVDILQSGQVKSQARASSVVNQSKNPIQKQIIVQNNTKQMTQAKQTNLKQASTSTGKAVQQKPAVSKAVTSSNKQKIIPKR</sequence>
<dbReference type="PANTHER" id="PTHR11085">
    <property type="entry name" value="NAD-DEPENDENT PROTEIN DEACYLASE SIRTUIN-5, MITOCHONDRIAL-RELATED"/>
    <property type="match status" value="1"/>
</dbReference>
<keyword evidence="3" id="KW-0862">Zinc</keyword>
<feature type="binding site" evidence="3">
    <location>
        <position position="278"/>
    </location>
    <ligand>
        <name>Zn(2+)</name>
        <dbReference type="ChEBI" id="CHEBI:29105"/>
    </ligand>
</feature>
<feature type="region of interest" description="Disordered" evidence="4">
    <location>
        <begin position="424"/>
        <end position="460"/>
    </location>
</feature>
<accession>A0A078A1W3</accession>
<evidence type="ECO:0000313" key="7">
    <source>
        <dbReference type="Proteomes" id="UP000039865"/>
    </source>
</evidence>
<dbReference type="OMA" id="AKSTVCQ"/>
<keyword evidence="7" id="KW-1185">Reference proteome</keyword>
<dbReference type="Gene3D" id="3.40.50.1220">
    <property type="entry name" value="TPP-binding domain"/>
    <property type="match status" value="1"/>
</dbReference>
<dbReference type="InterPro" id="IPR026590">
    <property type="entry name" value="Ssirtuin_cat_dom"/>
</dbReference>
<dbReference type="AlphaFoldDB" id="A0A078A1W3"/>
<dbReference type="InterPro" id="IPR003000">
    <property type="entry name" value="Sirtuin"/>
</dbReference>
<feature type="compositionally biased region" description="Low complexity" evidence="4">
    <location>
        <begin position="15"/>
        <end position="28"/>
    </location>
</feature>
<dbReference type="InParanoid" id="A0A078A1W3"/>
<dbReference type="GO" id="GO:0005634">
    <property type="term" value="C:nucleus"/>
    <property type="evidence" value="ECO:0007669"/>
    <property type="project" value="TreeGrafter"/>
</dbReference>
<dbReference type="Pfam" id="PF02146">
    <property type="entry name" value="SIR2"/>
    <property type="match status" value="2"/>
</dbReference>
<feature type="domain" description="Deacetylase sirtuin-type" evidence="5">
    <location>
        <begin position="84"/>
        <end position="387"/>
    </location>
</feature>
<dbReference type="InterPro" id="IPR050134">
    <property type="entry name" value="NAD-dep_sirtuin_deacylases"/>
</dbReference>
<dbReference type="GO" id="GO:0046872">
    <property type="term" value="F:metal ion binding"/>
    <property type="evidence" value="ECO:0007669"/>
    <property type="project" value="UniProtKB-KW"/>
</dbReference>
<dbReference type="SUPFAM" id="SSF52467">
    <property type="entry name" value="DHS-like NAD/FAD-binding domain"/>
    <property type="match status" value="1"/>
</dbReference>
<keyword evidence="1" id="KW-0808">Transferase</keyword>
<dbReference type="GO" id="GO:0070403">
    <property type="term" value="F:NAD+ binding"/>
    <property type="evidence" value="ECO:0007669"/>
    <property type="project" value="InterPro"/>
</dbReference>
<feature type="binding site" evidence="3">
    <location>
        <position position="245"/>
    </location>
    <ligand>
        <name>Zn(2+)</name>
        <dbReference type="ChEBI" id="CHEBI:29105"/>
    </ligand>
</feature>
<dbReference type="PANTHER" id="PTHR11085:SF10">
    <property type="entry name" value="NAD-DEPENDENT PROTEIN DEACYLASE SIRTUIN-5, MITOCHONDRIAL-RELATED"/>
    <property type="match status" value="1"/>
</dbReference>